<dbReference type="SUPFAM" id="SSF54523">
    <property type="entry name" value="Pili subunits"/>
    <property type="match status" value="1"/>
</dbReference>
<keyword evidence="4" id="KW-1185">Reference proteome</keyword>
<gene>
    <name evidence="3" type="ORF">SAMN02745857_01132</name>
</gene>
<keyword evidence="2" id="KW-1133">Transmembrane helix</keyword>
<evidence type="ECO:0000313" key="4">
    <source>
        <dbReference type="Proteomes" id="UP000192761"/>
    </source>
</evidence>
<dbReference type="InterPro" id="IPR000983">
    <property type="entry name" value="Bac_GSPG_pilin"/>
</dbReference>
<protein>
    <submittedName>
        <fullName evidence="3">Type IV pilus assembly protein PilE</fullName>
    </submittedName>
</protein>
<sequence>MAKLDNNATAQAGFTLIELMVAISVVAILAAIAFPAYSEYVRRGKLVEAPTELAASRLRIEQYYQDNRQFNSGSGTTCGVSMTSTSQNFSYTCTAGSTSYTITATGVTGKQTAGFTYTLDQDNNKKTTLFKGTTSSKTCWMLKGNEC</sequence>
<dbReference type="EMBL" id="FWXD01000005">
    <property type="protein sequence ID" value="SMC21121.1"/>
    <property type="molecule type" value="Genomic_DNA"/>
</dbReference>
<dbReference type="GO" id="GO:0015627">
    <property type="term" value="C:type II protein secretion system complex"/>
    <property type="evidence" value="ECO:0007669"/>
    <property type="project" value="InterPro"/>
</dbReference>
<keyword evidence="2" id="KW-0472">Membrane</keyword>
<proteinExistence type="predicted"/>
<dbReference type="Proteomes" id="UP000192761">
    <property type="component" value="Unassembled WGS sequence"/>
</dbReference>
<reference evidence="3 4" key="1">
    <citation type="submission" date="2017-04" db="EMBL/GenBank/DDBJ databases">
        <authorList>
            <person name="Afonso C.L."/>
            <person name="Miller P.J."/>
            <person name="Scott M.A."/>
            <person name="Spackman E."/>
            <person name="Goraichik I."/>
            <person name="Dimitrov K.M."/>
            <person name="Suarez D.L."/>
            <person name="Swayne D.E."/>
        </authorList>
    </citation>
    <scope>NUCLEOTIDE SEQUENCE [LARGE SCALE GENOMIC DNA]</scope>
    <source>
        <strain evidence="3 4">DSM 23236</strain>
    </source>
</reference>
<organism evidence="3 4">
    <name type="scientific">Andreprevotia lacus DSM 23236</name>
    <dbReference type="NCBI Taxonomy" id="1121001"/>
    <lineage>
        <taxon>Bacteria</taxon>
        <taxon>Pseudomonadati</taxon>
        <taxon>Pseudomonadota</taxon>
        <taxon>Betaproteobacteria</taxon>
        <taxon>Neisseriales</taxon>
        <taxon>Chitinibacteraceae</taxon>
        <taxon>Andreprevotia</taxon>
    </lineage>
</organism>
<dbReference type="GO" id="GO:0015628">
    <property type="term" value="P:protein secretion by the type II secretion system"/>
    <property type="evidence" value="ECO:0007669"/>
    <property type="project" value="InterPro"/>
</dbReference>
<dbReference type="PANTHER" id="PTHR30093:SF47">
    <property type="entry name" value="TYPE IV PILUS NON-CORE MINOR PILIN PILE"/>
    <property type="match status" value="1"/>
</dbReference>
<dbReference type="PANTHER" id="PTHR30093">
    <property type="entry name" value="GENERAL SECRETION PATHWAY PROTEIN G"/>
    <property type="match status" value="1"/>
</dbReference>
<keyword evidence="1" id="KW-0488">Methylation</keyword>
<accession>A0A1W1XC72</accession>
<dbReference type="Gene3D" id="3.30.700.10">
    <property type="entry name" value="Glycoprotein, Type 4 Pilin"/>
    <property type="match status" value="1"/>
</dbReference>
<dbReference type="RefSeq" id="WP_084089764.1">
    <property type="nucleotide sequence ID" value="NZ_FWXD01000005.1"/>
</dbReference>
<dbReference type="InterPro" id="IPR045584">
    <property type="entry name" value="Pilin-like"/>
</dbReference>
<evidence type="ECO:0000313" key="3">
    <source>
        <dbReference type="EMBL" id="SMC21121.1"/>
    </source>
</evidence>
<dbReference type="PRINTS" id="PR00813">
    <property type="entry name" value="BCTERIALGSPG"/>
</dbReference>
<feature type="transmembrane region" description="Helical" evidence="2">
    <location>
        <begin position="12"/>
        <end position="37"/>
    </location>
</feature>
<name>A0A1W1XC72_9NEIS</name>
<dbReference type="Pfam" id="PF07963">
    <property type="entry name" value="N_methyl"/>
    <property type="match status" value="1"/>
</dbReference>
<dbReference type="InterPro" id="IPR012902">
    <property type="entry name" value="N_methyl_site"/>
</dbReference>
<dbReference type="PROSITE" id="PS00409">
    <property type="entry name" value="PROKAR_NTER_METHYL"/>
    <property type="match status" value="1"/>
</dbReference>
<dbReference type="InterPro" id="IPR031982">
    <property type="entry name" value="PilE-like"/>
</dbReference>
<keyword evidence="2" id="KW-0812">Transmembrane</keyword>
<dbReference type="GO" id="GO:0043683">
    <property type="term" value="P:type IV pilus assembly"/>
    <property type="evidence" value="ECO:0007669"/>
    <property type="project" value="InterPro"/>
</dbReference>
<dbReference type="STRING" id="1121001.SAMN02745857_01132"/>
<dbReference type="Pfam" id="PF16732">
    <property type="entry name" value="ComP_DUS"/>
    <property type="match status" value="1"/>
</dbReference>
<dbReference type="OrthoDB" id="8592370at2"/>
<dbReference type="AlphaFoldDB" id="A0A1W1XC72"/>
<dbReference type="NCBIfam" id="TIGR02532">
    <property type="entry name" value="IV_pilin_GFxxxE"/>
    <property type="match status" value="1"/>
</dbReference>
<evidence type="ECO:0000256" key="1">
    <source>
        <dbReference type="ARBA" id="ARBA00022481"/>
    </source>
</evidence>
<evidence type="ECO:0000256" key="2">
    <source>
        <dbReference type="SAM" id="Phobius"/>
    </source>
</evidence>